<keyword evidence="5" id="KW-0443">Lipid metabolism</keyword>
<evidence type="ECO:0000256" key="4">
    <source>
        <dbReference type="ARBA" id="ARBA00022691"/>
    </source>
</evidence>
<reference evidence="7" key="1">
    <citation type="submission" date="2023-07" db="EMBL/GenBank/DDBJ databases">
        <title>30 novel species of actinomycetes from the DSMZ collection.</title>
        <authorList>
            <person name="Nouioui I."/>
        </authorList>
    </citation>
    <scope>NUCLEOTIDE SEQUENCE [LARGE SCALE GENOMIC DNA]</scope>
    <source>
        <strain evidence="7">DSM 41981</strain>
    </source>
</reference>
<dbReference type="GO" id="GO:0008168">
    <property type="term" value="F:methyltransferase activity"/>
    <property type="evidence" value="ECO:0007669"/>
    <property type="project" value="UniProtKB-KW"/>
</dbReference>
<protein>
    <submittedName>
        <fullName evidence="6">Class I SAM-dependent methyltransferase</fullName>
        <ecNumber evidence="6">2.1.1.-</ecNumber>
    </submittedName>
</protein>
<evidence type="ECO:0000256" key="5">
    <source>
        <dbReference type="ARBA" id="ARBA00023098"/>
    </source>
</evidence>
<comment type="similarity">
    <text evidence="1">Belongs to the CFA/CMAS family.</text>
</comment>
<dbReference type="PANTHER" id="PTHR43667:SF1">
    <property type="entry name" value="CYCLOPROPANE-FATTY-ACYL-PHOSPHOLIPID SYNTHASE"/>
    <property type="match status" value="1"/>
</dbReference>
<dbReference type="PANTHER" id="PTHR43667">
    <property type="entry name" value="CYCLOPROPANE-FATTY-ACYL-PHOSPHOLIPID SYNTHASE"/>
    <property type="match status" value="1"/>
</dbReference>
<dbReference type="AlphaFoldDB" id="A0ABD5ENZ0"/>
<dbReference type="InterPro" id="IPR050723">
    <property type="entry name" value="CFA/CMAS"/>
</dbReference>
<evidence type="ECO:0000256" key="3">
    <source>
        <dbReference type="ARBA" id="ARBA00022679"/>
    </source>
</evidence>
<dbReference type="Gene3D" id="3.40.50.150">
    <property type="entry name" value="Vaccinia Virus protein VP39"/>
    <property type="match status" value="1"/>
</dbReference>
<dbReference type="SUPFAM" id="SSF53335">
    <property type="entry name" value="S-adenosyl-L-methionine-dependent methyltransferases"/>
    <property type="match status" value="1"/>
</dbReference>
<dbReference type="CDD" id="cd02440">
    <property type="entry name" value="AdoMet_MTases"/>
    <property type="match status" value="1"/>
</dbReference>
<dbReference type="Proteomes" id="UP001183535">
    <property type="component" value="Unassembled WGS sequence"/>
</dbReference>
<organism evidence="6 7">
    <name type="scientific">Streptomyces doudnae</name>
    <dbReference type="NCBI Taxonomy" id="3075536"/>
    <lineage>
        <taxon>Bacteria</taxon>
        <taxon>Bacillati</taxon>
        <taxon>Actinomycetota</taxon>
        <taxon>Actinomycetes</taxon>
        <taxon>Kitasatosporales</taxon>
        <taxon>Streptomycetaceae</taxon>
        <taxon>Streptomyces</taxon>
    </lineage>
</organism>
<dbReference type="GO" id="GO:0006629">
    <property type="term" value="P:lipid metabolic process"/>
    <property type="evidence" value="ECO:0007669"/>
    <property type="project" value="UniProtKB-KW"/>
</dbReference>
<keyword evidence="4" id="KW-0949">S-adenosyl-L-methionine</keyword>
<keyword evidence="2 6" id="KW-0489">Methyltransferase</keyword>
<sequence>MMIKTEYARLYMDSQLNHSSGYFGEDDASLDGAQLSKNLEVLRKCRIRPSDRVLDIGCGWGAAARLAAEEYRGRVIGLTLSPEQHAHACRSQEGVPEDRRIDFRLQSWEDFTEPVDRIICVNAFETFKDKESFLPHCRRLLPDDGVMVMLTVTADRPMFRVISRDRIVERGERAGFDVEVSASLAPDYARTLDHFVANLERNREAAVAIAGVTEYEKQVTHYRECAGFLRNGLNDMFEFTFTSR</sequence>
<keyword evidence="7" id="KW-1185">Reference proteome</keyword>
<evidence type="ECO:0000256" key="1">
    <source>
        <dbReference type="ARBA" id="ARBA00010815"/>
    </source>
</evidence>
<dbReference type="EMBL" id="JAVRES010000007">
    <property type="protein sequence ID" value="MDT0436418.1"/>
    <property type="molecule type" value="Genomic_DNA"/>
</dbReference>
<dbReference type="Pfam" id="PF02353">
    <property type="entry name" value="CMAS"/>
    <property type="match status" value="1"/>
</dbReference>
<evidence type="ECO:0000256" key="2">
    <source>
        <dbReference type="ARBA" id="ARBA00022603"/>
    </source>
</evidence>
<dbReference type="EC" id="2.1.1.-" evidence="6"/>
<dbReference type="InterPro" id="IPR029063">
    <property type="entry name" value="SAM-dependent_MTases_sf"/>
</dbReference>
<evidence type="ECO:0000313" key="7">
    <source>
        <dbReference type="Proteomes" id="UP001183535"/>
    </source>
</evidence>
<evidence type="ECO:0000313" key="6">
    <source>
        <dbReference type="EMBL" id="MDT0436418.1"/>
    </source>
</evidence>
<accession>A0ABD5ENZ0</accession>
<gene>
    <name evidence="6" type="ORF">RM877_17190</name>
</gene>
<dbReference type="GO" id="GO:0032259">
    <property type="term" value="P:methylation"/>
    <property type="evidence" value="ECO:0007669"/>
    <property type="project" value="UniProtKB-KW"/>
</dbReference>
<comment type="caution">
    <text evidence="6">The sequence shown here is derived from an EMBL/GenBank/DDBJ whole genome shotgun (WGS) entry which is preliminary data.</text>
</comment>
<proteinExistence type="inferred from homology"/>
<keyword evidence="3 6" id="KW-0808">Transferase</keyword>
<name>A0ABD5ENZ0_9ACTN</name>